<feature type="region of interest" description="Disordered" evidence="35">
    <location>
        <begin position="887"/>
        <end position="934"/>
    </location>
</feature>
<evidence type="ECO:0000313" key="40">
    <source>
        <dbReference type="Proteomes" id="UP001239994"/>
    </source>
</evidence>
<dbReference type="PANTHER" id="PTHR13466">
    <property type="entry name" value="TEX2 PROTEIN-RELATED"/>
    <property type="match status" value="1"/>
</dbReference>
<dbReference type="Gene3D" id="1.20.1440.180">
    <property type="entry name" value="KEN domain"/>
    <property type="match status" value="1"/>
</dbReference>
<evidence type="ECO:0000256" key="8">
    <source>
        <dbReference type="ARBA" id="ARBA00022692"/>
    </source>
</evidence>
<feature type="compositionally biased region" description="Low complexity" evidence="35">
    <location>
        <begin position="149"/>
        <end position="163"/>
    </location>
</feature>
<proteinExistence type="predicted"/>
<evidence type="ECO:0000256" key="15">
    <source>
        <dbReference type="ARBA" id="ARBA00022801"/>
    </source>
</evidence>
<dbReference type="CDD" id="cd09769">
    <property type="entry name" value="Luminal_IRE1"/>
    <property type="match status" value="1"/>
</dbReference>
<keyword evidence="13" id="KW-0013">ADP-ribosylation</keyword>
<comment type="caution">
    <text evidence="39">The sequence shown here is derived from an EMBL/GenBank/DDBJ whole genome shotgun (WGS) entry which is preliminary data.</text>
</comment>
<keyword evidence="17" id="KW-0067">ATP-binding</keyword>
<dbReference type="GO" id="GO:0008289">
    <property type="term" value="F:lipid binding"/>
    <property type="evidence" value="ECO:0007669"/>
    <property type="project" value="UniProtKB-KW"/>
</dbReference>
<evidence type="ECO:0000256" key="1">
    <source>
        <dbReference type="ARBA" id="ARBA00001946"/>
    </source>
</evidence>
<dbReference type="PANTHER" id="PTHR13466:SF2">
    <property type="entry name" value="TESTIS-EXPRESSED PROTEIN 2"/>
    <property type="match status" value="1"/>
</dbReference>
<dbReference type="Pfam" id="PF06479">
    <property type="entry name" value="Ribonuc_2-5A"/>
    <property type="match status" value="1"/>
</dbReference>
<feature type="compositionally biased region" description="Polar residues" evidence="35">
    <location>
        <begin position="240"/>
        <end position="250"/>
    </location>
</feature>
<dbReference type="FunFam" id="2.130.10.10:FF:000225">
    <property type="entry name" value="Endoplasmic reticulum to nucleus-signaling 1"/>
    <property type="match status" value="1"/>
</dbReference>
<evidence type="ECO:0000256" key="23">
    <source>
        <dbReference type="ARBA" id="ARBA00023136"/>
    </source>
</evidence>
<dbReference type="InterPro" id="IPR010513">
    <property type="entry name" value="KEN_dom"/>
</dbReference>
<dbReference type="SUPFAM" id="SSF50998">
    <property type="entry name" value="Quinoprotein alcohol dehydrogenase-like"/>
    <property type="match status" value="1"/>
</dbReference>
<evidence type="ECO:0000256" key="4">
    <source>
        <dbReference type="ARBA" id="ARBA00022448"/>
    </source>
</evidence>
<keyword evidence="26" id="KW-0325">Glycoprotein</keyword>
<feature type="domain" description="Protein kinase" evidence="36">
    <location>
        <begin position="1670"/>
        <end position="1972"/>
    </location>
</feature>
<dbReference type="SUPFAM" id="SSF56112">
    <property type="entry name" value="Protein kinase-like (PK-like)"/>
    <property type="match status" value="1"/>
</dbReference>
<evidence type="ECO:0000256" key="10">
    <source>
        <dbReference type="ARBA" id="ARBA00022723"/>
    </source>
</evidence>
<dbReference type="GO" id="GO:0005789">
    <property type="term" value="C:endoplasmic reticulum membrane"/>
    <property type="evidence" value="ECO:0007669"/>
    <property type="project" value="UniProtKB-SubCell"/>
</dbReference>
<dbReference type="InterPro" id="IPR011047">
    <property type="entry name" value="Quinoprotein_ADH-like_sf"/>
</dbReference>
<feature type="compositionally biased region" description="Polar residues" evidence="35">
    <location>
        <begin position="754"/>
        <end position="768"/>
    </location>
</feature>
<keyword evidence="12" id="KW-0547">Nucleotide-binding</keyword>
<reference evidence="39" key="1">
    <citation type="submission" date="2023-03" db="EMBL/GenBank/DDBJ databases">
        <title>Electrophorus voltai genome.</title>
        <authorList>
            <person name="Bian C."/>
        </authorList>
    </citation>
    <scope>NUCLEOTIDE SEQUENCE</scope>
    <source>
        <strain evidence="39">CB-2022</strain>
        <tissue evidence="39">Muscle</tissue>
    </source>
</reference>
<keyword evidence="24" id="KW-1015">Disulfide bond</keyword>
<dbReference type="PROSITE" id="PS50011">
    <property type="entry name" value="PROTEIN_KINASE_DOM"/>
    <property type="match status" value="1"/>
</dbReference>
<dbReference type="GO" id="GO:0033120">
    <property type="term" value="P:positive regulation of RNA splicing"/>
    <property type="evidence" value="ECO:0007669"/>
    <property type="project" value="UniProtKB-ARBA"/>
</dbReference>
<dbReference type="InterPro" id="IPR018391">
    <property type="entry name" value="PQQ_b-propeller_rpt"/>
</dbReference>
<dbReference type="FunFam" id="1.10.510.10:FF:000215">
    <property type="entry name" value="serine/threonine-protein kinase/endoribonuclease IRE1 isoform X1"/>
    <property type="match status" value="1"/>
</dbReference>
<comment type="subcellular location">
    <subcellularLocation>
        <location evidence="2">Endoplasmic reticulum membrane</location>
        <topology evidence="2">Single-pass type I membrane protein</topology>
    </subcellularLocation>
</comment>
<accession>A0AAD9DZP8</accession>
<dbReference type="GO" id="GO:0005524">
    <property type="term" value="F:ATP binding"/>
    <property type="evidence" value="ECO:0007669"/>
    <property type="project" value="UniProtKB-KW"/>
</dbReference>
<gene>
    <name evidence="39" type="ORF">P4O66_007262</name>
</gene>
<feature type="region of interest" description="Disordered" evidence="35">
    <location>
        <begin position="615"/>
        <end position="647"/>
    </location>
</feature>
<dbReference type="GO" id="GO:1905898">
    <property type="term" value="P:positive regulation of response to endoplasmic reticulum stress"/>
    <property type="evidence" value="ECO:0007669"/>
    <property type="project" value="UniProtKB-ARBA"/>
</dbReference>
<feature type="compositionally biased region" description="Polar residues" evidence="35">
    <location>
        <begin position="1626"/>
        <end position="1642"/>
    </location>
</feature>
<evidence type="ECO:0000256" key="25">
    <source>
        <dbReference type="ARBA" id="ARBA00023163"/>
    </source>
</evidence>
<feature type="compositionally biased region" description="Low complexity" evidence="35">
    <location>
        <begin position="702"/>
        <end position="714"/>
    </location>
</feature>
<feature type="region of interest" description="Disordered" evidence="35">
    <location>
        <begin position="406"/>
        <end position="438"/>
    </location>
</feature>
<keyword evidence="28" id="KW-0511">Multifunctional enzyme</keyword>
<evidence type="ECO:0000256" key="14">
    <source>
        <dbReference type="ARBA" id="ARBA00022777"/>
    </source>
</evidence>
<dbReference type="PROSITE" id="PS51392">
    <property type="entry name" value="KEN"/>
    <property type="match status" value="1"/>
</dbReference>
<evidence type="ECO:0000256" key="3">
    <source>
        <dbReference type="ARBA" id="ARBA00012513"/>
    </source>
</evidence>
<feature type="compositionally biased region" description="Low complexity" evidence="35">
    <location>
        <begin position="128"/>
        <end position="141"/>
    </location>
</feature>
<evidence type="ECO:0000256" key="34">
    <source>
        <dbReference type="ARBA" id="ARBA00083182"/>
    </source>
</evidence>
<keyword evidence="14" id="KW-0418">Kinase</keyword>
<evidence type="ECO:0000256" key="28">
    <source>
        <dbReference type="ARBA" id="ARBA00023268"/>
    </source>
</evidence>
<evidence type="ECO:0000256" key="24">
    <source>
        <dbReference type="ARBA" id="ARBA00023157"/>
    </source>
</evidence>
<sequence>MTSQEGCNADTPAPPTSSSSSSLLRSSAGPKLQVQRSLSRDTITIHFSAQGKEEEEEDEELYGLALSSSALDGNDQGIVTAVEAREELLFEGTGAGMAQGALPGSSLPVSHAMSSALAIQPPPASLISSSTWNPGSSSWPSEYRPQLPAPTTSSTSSPARTSAVHGKPFLSLVKSLSSEVEAREGPGPQPMRRRHLMKTLVKSLSTEQEAPPPRPPDSRLNLHLFKPFSQPRAAAPAGSDSKTAPSSPLSSPDGRSFFKVQEVEARIEDTKRRLSEVMCDPLQLLSKIIGEEGGGTTSSTFATGIPGGAHRPKALSSSATELSSLASLNGHLESNSQYCIKEEEDVEGDSPQGGAAGMPSAPRSPSLALDRCFMSALARQEDEEFCELYSEDFELCTDMEADADQTDGHLRRGSTLGSEGPTEGAEAEDEEDEEPPGVPHNGLILLMSIVYGYFVLPLPTYIDGVLLGMAAGFLLAILVMWLSAPGSSHSGTRLSLRRREPWGGTPLNIKQPDIYKGWMNEIHSYDPEAYHATLTHSVYVRLEGSVLRLSKPNRNIPRRASFNEPKPDVTYVSQKIYDLTDSKIYLVPHSLARKRVWNKKYPICIELTKQDDFMSKAQGDRAEGVEEKAPPPGDRTEQVGGNEEIKRSSTDPVLYLFGRTGREKEEWFRRMLLASQPKAEITKPSSLPASFVPAHVRGGSQSGALSHSRSSSRGSLDDVLQSQVRQKDAGMGLKQKVLDYSVYMATYICQTSGSPITSPGNSTESSPRTTKKFPASLDRETESEAWVNALLARIFWDFLREKHWADLVSKKVQMKLSKIRLPYFMNELTLTELDMGMAIPKILQSSKPSVDHQGLWFDLEISYTGSFLMTLETKMNLARLGKEVEACGETGKEGPRPRTYCLADSDEESSSAGSSDEEDPGEVSEMPGVEGYVGGHRPSKIMRFVDKIAKSKYFQKATETEFIKKKMEEVSNTPLLLTVEVQECQGTLAVNIPPPPTDRIWYIPPPPTDRIWYIPPPPTDRIWYGFRRPPHLELKARPKLGEREVTFAHVTDWIEKKLDQEFQGICSANTVSLPESLLFVSTLDGSLHAVSKRSGSIKWTLKEDPVLQVPTHMAEPAFLPDPNDGSLYSLGGKNSEGLTKLPFTIPELVQASPCRSPDGILYMGKKQDVWYVVDLLTGEKQQTLTSSFAEMLCPSSSLLYLGRTGESAAARLPAGPPGAVLPVALPEYTITMYDTKSRELRWNATYSDYASTLPDDNTKHKMAHFVSNGDGLVVTVDSESGAVLWAQNYNSPVVAVYIWQQEGLRKVTHTNVAAETLRYLTFTSGQGGRLTQWRYPFPRERKPEDKLTSTLYVGKYSTSLYASLSLVHDGVTIVPRGSTFPMLEGPDRSDATVEEEQECVITPSTSVKFSAALKERNTINYMRNYLLLIGHHETPPEAHKKILEKFPESIPRQQSNVIPPTTEKTIEEVSTAFMCKATTWALVSSMLMPANRADSVGRSVSQSVCPYSPLSQKVNDSGMDDSSPLPPPVRSLRETPGRMPRTEAPVDSILKDMATIIFSTFLLAGWVAFIITYPKSVQKQQLQHQQFQQRMEEKLELLHRQQLLFQPPTEPDFLEAARSRSESSDHSTTNGTPRASNHSDLSTVEAGAAGPEHEEGEDESNAVRVGNITFNPRNVLGHGAEGTIVYRGQFDNRPVAVKRILPECFSFADREVQLLRESDEHPNVIRYFCTERDRQFQYIAIELCSATLQEVWATLVHRWQGKPEGTPCKHHLLTGKTECKRISQGLSAVAEYVEQKDFDRHGLEPAILLQETMSGLAHLHSLSIVHRDLKPHNILVSMPNAHGHVRALISDFGLCKKLAAGRHSFSRRSGVPGTEGWIAPEVLSEDAMHNPTCKVDIFSAGCVFYYVVSQGSHPFGKSLQRQANILLGAYSLEHLQPDKHEDIVAINLIEQMLSMDPEKRPSAERVLKHPFFWSLEKQLQFFQDVSDRIEKEPLDGPIVRQLERGGRGVVKGDWREHITVPLQTDLRKFRSYKGGSVRDLLRAMRNKASLLLHNCFWKLHLLFKHHYRELPREVQETLGSIPDDFVFYFTSRFPHLLLHTHLAMRTSAQERPFQPYYHSSELLSRTASAQPEPRTPEARAPREHQGLPQACPELTHLPTPPTGLEPVQQDLPSTEDVAS</sequence>
<protein>
    <recommendedName>
        <fullName evidence="31">Serine/threonine-protein kinase/endoribonuclease IRE1</fullName>
        <ecNumber evidence="3">2.7.11.1</ecNumber>
    </recommendedName>
    <alternativeName>
        <fullName evidence="32">Endoplasmic reticulum-to-nucleus signaling 1</fullName>
    </alternativeName>
    <alternativeName>
        <fullName evidence="33">Inositol-requiring protein 1</fullName>
    </alternativeName>
    <alternativeName>
        <fullName evidence="34">Ire1-alpha</fullName>
    </alternativeName>
</protein>
<evidence type="ECO:0000256" key="35">
    <source>
        <dbReference type="SAM" id="MobiDB-lite"/>
    </source>
</evidence>
<keyword evidence="18" id="KW-0460">Magnesium</keyword>
<dbReference type="Gene3D" id="3.30.200.20">
    <property type="entry name" value="Phosphorylase Kinase, domain 1"/>
    <property type="match status" value="1"/>
</dbReference>
<feature type="region of interest" description="Disordered" evidence="35">
    <location>
        <begin position="122"/>
        <end position="259"/>
    </location>
</feature>
<name>A0AAD9DZP8_9TELE</name>
<dbReference type="EMBL" id="JAROKS010000012">
    <property type="protein sequence ID" value="KAK1798993.1"/>
    <property type="molecule type" value="Genomic_DNA"/>
</dbReference>
<dbReference type="GO" id="GO:0042803">
    <property type="term" value="F:protein homodimerization activity"/>
    <property type="evidence" value="ECO:0007669"/>
    <property type="project" value="UniProtKB-ARBA"/>
</dbReference>
<evidence type="ECO:0000256" key="30">
    <source>
        <dbReference type="ARBA" id="ARBA00048679"/>
    </source>
</evidence>
<feature type="domain" description="KEN" evidence="37">
    <location>
        <begin position="1975"/>
        <end position="2119"/>
    </location>
</feature>
<dbReference type="SMART" id="SM00220">
    <property type="entry name" value="S_TKc"/>
    <property type="match status" value="1"/>
</dbReference>
<feature type="region of interest" description="Disordered" evidence="35">
    <location>
        <begin position="754"/>
        <end position="775"/>
    </location>
</feature>
<dbReference type="Gene3D" id="2.130.10.10">
    <property type="entry name" value="YVTN repeat-like/Quinoprotein amine dehydrogenase"/>
    <property type="match status" value="1"/>
</dbReference>
<keyword evidence="21" id="KW-0445">Lipid transport</keyword>
<evidence type="ECO:0000256" key="26">
    <source>
        <dbReference type="ARBA" id="ARBA00023180"/>
    </source>
</evidence>
<keyword evidence="10" id="KW-0479">Metal-binding</keyword>
<dbReference type="Pfam" id="PF00069">
    <property type="entry name" value="Pkinase"/>
    <property type="match status" value="1"/>
</dbReference>
<dbReference type="PROSITE" id="PS51847">
    <property type="entry name" value="SMP"/>
    <property type="match status" value="1"/>
</dbReference>
<dbReference type="GO" id="GO:0046872">
    <property type="term" value="F:metal ion binding"/>
    <property type="evidence" value="ECO:0007669"/>
    <property type="project" value="UniProtKB-KW"/>
</dbReference>
<dbReference type="GO" id="GO:0036498">
    <property type="term" value="P:IRE1-mediated unfolded protein response"/>
    <property type="evidence" value="ECO:0007669"/>
    <property type="project" value="UniProtKB-ARBA"/>
</dbReference>
<dbReference type="Proteomes" id="UP001239994">
    <property type="component" value="Unassembled WGS sequence"/>
</dbReference>
<organism evidence="39 40">
    <name type="scientific">Electrophorus voltai</name>
    <dbReference type="NCBI Taxonomy" id="2609070"/>
    <lineage>
        <taxon>Eukaryota</taxon>
        <taxon>Metazoa</taxon>
        <taxon>Chordata</taxon>
        <taxon>Craniata</taxon>
        <taxon>Vertebrata</taxon>
        <taxon>Euteleostomi</taxon>
        <taxon>Actinopterygii</taxon>
        <taxon>Neopterygii</taxon>
        <taxon>Teleostei</taxon>
        <taxon>Ostariophysi</taxon>
        <taxon>Gymnotiformes</taxon>
        <taxon>Gymnotoidei</taxon>
        <taxon>Gymnotidae</taxon>
        <taxon>Electrophorus</taxon>
    </lineage>
</organism>
<dbReference type="GO" id="GO:0006397">
    <property type="term" value="P:mRNA processing"/>
    <property type="evidence" value="ECO:0007669"/>
    <property type="project" value="InterPro"/>
</dbReference>
<dbReference type="GO" id="GO:0016787">
    <property type="term" value="F:hydrolase activity"/>
    <property type="evidence" value="ECO:0007669"/>
    <property type="project" value="UniProtKB-KW"/>
</dbReference>
<evidence type="ECO:0000256" key="7">
    <source>
        <dbReference type="ARBA" id="ARBA00022679"/>
    </source>
</evidence>
<evidence type="ECO:0000256" key="20">
    <source>
        <dbReference type="ARBA" id="ARBA00023015"/>
    </source>
</evidence>
<dbReference type="SMART" id="SM00580">
    <property type="entry name" value="PUG"/>
    <property type="match status" value="1"/>
</dbReference>
<dbReference type="GO" id="GO:0006869">
    <property type="term" value="P:lipid transport"/>
    <property type="evidence" value="ECO:0007669"/>
    <property type="project" value="UniProtKB-KW"/>
</dbReference>
<dbReference type="InterPro" id="IPR031468">
    <property type="entry name" value="SMP_LBD"/>
</dbReference>
<dbReference type="InterPro" id="IPR038357">
    <property type="entry name" value="KEN_sf"/>
</dbReference>
<dbReference type="CDD" id="cd21675">
    <property type="entry name" value="SMP_TEX2"/>
    <property type="match status" value="1"/>
</dbReference>
<feature type="region of interest" description="Disordered" evidence="35">
    <location>
        <begin position="692"/>
        <end position="725"/>
    </location>
</feature>
<evidence type="ECO:0000256" key="2">
    <source>
        <dbReference type="ARBA" id="ARBA00004115"/>
    </source>
</evidence>
<feature type="compositionally biased region" description="Acidic residues" evidence="35">
    <location>
        <begin position="425"/>
        <end position="435"/>
    </location>
</feature>
<dbReference type="InterPro" id="IPR000719">
    <property type="entry name" value="Prot_kinase_dom"/>
</dbReference>
<evidence type="ECO:0000256" key="29">
    <source>
        <dbReference type="ARBA" id="ARBA00047899"/>
    </source>
</evidence>
<feature type="compositionally biased region" description="Basic and acidic residues" evidence="35">
    <location>
        <begin position="2134"/>
        <end position="2145"/>
    </location>
</feature>
<dbReference type="GO" id="GO:0006915">
    <property type="term" value="P:apoptotic process"/>
    <property type="evidence" value="ECO:0007669"/>
    <property type="project" value="UniProtKB-KW"/>
</dbReference>
<dbReference type="PROSITE" id="PS00108">
    <property type="entry name" value="PROTEIN_KINASE_ST"/>
    <property type="match status" value="1"/>
</dbReference>
<dbReference type="CDD" id="cd13982">
    <property type="entry name" value="STKc_IRE1"/>
    <property type="match status" value="1"/>
</dbReference>
<evidence type="ECO:0000256" key="16">
    <source>
        <dbReference type="ARBA" id="ARBA00022824"/>
    </source>
</evidence>
<evidence type="ECO:0000256" key="21">
    <source>
        <dbReference type="ARBA" id="ARBA00023055"/>
    </source>
</evidence>
<evidence type="ECO:0000256" key="9">
    <source>
        <dbReference type="ARBA" id="ARBA00022703"/>
    </source>
</evidence>
<evidence type="ECO:0000256" key="33">
    <source>
        <dbReference type="ARBA" id="ARBA00078578"/>
    </source>
</evidence>
<keyword evidence="40" id="KW-1185">Reference proteome</keyword>
<evidence type="ECO:0000256" key="19">
    <source>
        <dbReference type="ARBA" id="ARBA00022989"/>
    </source>
</evidence>
<keyword evidence="15" id="KW-0378">Hydrolase</keyword>
<evidence type="ECO:0000259" key="38">
    <source>
        <dbReference type="PROSITE" id="PS51847"/>
    </source>
</evidence>
<dbReference type="InterPro" id="IPR008271">
    <property type="entry name" value="Ser/Thr_kinase_AS"/>
</dbReference>
<feature type="region of interest" description="Disordered" evidence="35">
    <location>
        <begin position="2124"/>
        <end position="2179"/>
    </location>
</feature>
<evidence type="ECO:0000256" key="5">
    <source>
        <dbReference type="ARBA" id="ARBA00022527"/>
    </source>
</evidence>
<dbReference type="GO" id="GO:0032991">
    <property type="term" value="C:protein-containing complex"/>
    <property type="evidence" value="ECO:0007669"/>
    <property type="project" value="UniProtKB-ARBA"/>
</dbReference>
<evidence type="ECO:0000256" key="31">
    <source>
        <dbReference type="ARBA" id="ARBA00073767"/>
    </source>
</evidence>
<dbReference type="SMART" id="SM00564">
    <property type="entry name" value="PQQ"/>
    <property type="match status" value="4"/>
</dbReference>
<keyword evidence="25" id="KW-0804">Transcription</keyword>
<comment type="catalytic activity">
    <reaction evidence="29">
        <text>L-threonyl-[protein] + ATP = O-phospho-L-threonyl-[protein] + ADP + H(+)</text>
        <dbReference type="Rhea" id="RHEA:46608"/>
        <dbReference type="Rhea" id="RHEA-COMP:11060"/>
        <dbReference type="Rhea" id="RHEA-COMP:11605"/>
        <dbReference type="ChEBI" id="CHEBI:15378"/>
        <dbReference type="ChEBI" id="CHEBI:30013"/>
        <dbReference type="ChEBI" id="CHEBI:30616"/>
        <dbReference type="ChEBI" id="CHEBI:61977"/>
        <dbReference type="ChEBI" id="CHEBI:456216"/>
        <dbReference type="EC" id="2.7.11.1"/>
    </reaction>
</comment>
<feature type="compositionally biased region" description="Low complexity" evidence="35">
    <location>
        <begin position="17"/>
        <end position="27"/>
    </location>
</feature>
<keyword evidence="4" id="KW-0813">Transport</keyword>
<evidence type="ECO:0000256" key="27">
    <source>
        <dbReference type="ARBA" id="ARBA00023230"/>
    </source>
</evidence>
<dbReference type="FunFam" id="1.20.1440.180:FF:000001">
    <property type="entry name" value="Serine/threonine-protein kinase/endoribonuclease IRE1"/>
    <property type="match status" value="1"/>
</dbReference>
<keyword evidence="22" id="KW-0446">Lipid-binding</keyword>
<dbReference type="EC" id="2.7.11.1" evidence="3"/>
<dbReference type="GO" id="GO:0004674">
    <property type="term" value="F:protein serine/threonine kinase activity"/>
    <property type="evidence" value="ECO:0007669"/>
    <property type="project" value="UniProtKB-KW"/>
</dbReference>
<keyword evidence="11" id="KW-0732">Signal</keyword>
<keyword evidence="9" id="KW-0053">Apoptosis</keyword>
<keyword evidence="20" id="KW-0805">Transcription regulation</keyword>
<evidence type="ECO:0000259" key="37">
    <source>
        <dbReference type="PROSITE" id="PS51392"/>
    </source>
</evidence>
<evidence type="ECO:0000256" key="32">
    <source>
        <dbReference type="ARBA" id="ARBA00076266"/>
    </source>
</evidence>
<feature type="region of interest" description="Disordered" evidence="35">
    <location>
        <begin position="1614"/>
        <end position="1663"/>
    </location>
</feature>
<dbReference type="InterPro" id="IPR015943">
    <property type="entry name" value="WD40/YVTN_repeat-like_dom_sf"/>
</dbReference>
<feature type="compositionally biased region" description="Low complexity" evidence="35">
    <location>
        <begin position="170"/>
        <end position="179"/>
    </location>
</feature>
<evidence type="ECO:0000256" key="11">
    <source>
        <dbReference type="ARBA" id="ARBA00022729"/>
    </source>
</evidence>
<feature type="domain" description="SMP-LTD" evidence="38">
    <location>
        <begin position="780"/>
        <end position="1082"/>
    </location>
</feature>
<keyword evidence="7" id="KW-0808">Transferase</keyword>
<feature type="region of interest" description="Disordered" evidence="35">
    <location>
        <begin position="1511"/>
        <end position="1543"/>
    </location>
</feature>
<keyword evidence="16" id="KW-0256">Endoplasmic reticulum</keyword>
<evidence type="ECO:0000256" key="6">
    <source>
        <dbReference type="ARBA" id="ARBA00022553"/>
    </source>
</evidence>
<keyword evidence="8" id="KW-0812">Transmembrane</keyword>
<evidence type="ECO:0000256" key="13">
    <source>
        <dbReference type="ARBA" id="ARBA00022765"/>
    </source>
</evidence>
<keyword evidence="23" id="KW-0472">Membrane</keyword>
<comment type="cofactor">
    <cofactor evidence="1">
        <name>Mg(2+)</name>
        <dbReference type="ChEBI" id="CHEBI:18420"/>
    </cofactor>
</comment>
<keyword evidence="19" id="KW-1133">Transmembrane helix</keyword>
<dbReference type="GO" id="GO:0010629">
    <property type="term" value="P:negative regulation of gene expression"/>
    <property type="evidence" value="ECO:0007669"/>
    <property type="project" value="UniProtKB-ARBA"/>
</dbReference>
<feature type="compositionally biased region" description="Basic and acidic residues" evidence="35">
    <location>
        <begin position="1615"/>
        <end position="1625"/>
    </location>
</feature>
<keyword evidence="27" id="KW-0834">Unfolded protein response</keyword>
<dbReference type="FunFam" id="3.30.200.20:FF:000077">
    <property type="entry name" value="Putative Serine/threonine-protein kinase/endoribonuclease IRE1"/>
    <property type="match status" value="1"/>
</dbReference>
<evidence type="ECO:0000313" key="39">
    <source>
        <dbReference type="EMBL" id="KAK1798993.1"/>
    </source>
</evidence>
<keyword evidence="5" id="KW-0723">Serine/threonine-protein kinase</keyword>
<comment type="catalytic activity">
    <reaction evidence="30">
        <text>L-seryl-[protein] + ATP = O-phospho-L-seryl-[protein] + ADP + H(+)</text>
        <dbReference type="Rhea" id="RHEA:17989"/>
        <dbReference type="Rhea" id="RHEA-COMP:9863"/>
        <dbReference type="Rhea" id="RHEA-COMP:11604"/>
        <dbReference type="ChEBI" id="CHEBI:15378"/>
        <dbReference type="ChEBI" id="CHEBI:29999"/>
        <dbReference type="ChEBI" id="CHEBI:30616"/>
        <dbReference type="ChEBI" id="CHEBI:83421"/>
        <dbReference type="ChEBI" id="CHEBI:456216"/>
        <dbReference type="EC" id="2.7.11.1"/>
    </reaction>
</comment>
<dbReference type="Gene3D" id="1.10.510.10">
    <property type="entry name" value="Transferase(Phosphotransferase) domain 1"/>
    <property type="match status" value="1"/>
</dbReference>
<feature type="compositionally biased region" description="Basic and acidic residues" evidence="35">
    <location>
        <begin position="887"/>
        <end position="896"/>
    </location>
</feature>
<keyword evidence="6" id="KW-0597">Phosphoprotein</keyword>
<dbReference type="GO" id="GO:0004521">
    <property type="term" value="F:RNA endonuclease activity"/>
    <property type="evidence" value="ECO:0007669"/>
    <property type="project" value="UniProtKB-ARBA"/>
</dbReference>
<evidence type="ECO:0000256" key="12">
    <source>
        <dbReference type="ARBA" id="ARBA00022741"/>
    </source>
</evidence>
<evidence type="ECO:0000256" key="18">
    <source>
        <dbReference type="ARBA" id="ARBA00022842"/>
    </source>
</evidence>
<dbReference type="CDD" id="cd10422">
    <property type="entry name" value="RNase_Ire1"/>
    <property type="match status" value="1"/>
</dbReference>
<feature type="compositionally biased region" description="Acidic residues" evidence="35">
    <location>
        <begin position="904"/>
        <end position="922"/>
    </location>
</feature>
<feature type="region of interest" description="Disordered" evidence="35">
    <location>
        <begin position="1"/>
        <end position="39"/>
    </location>
</feature>
<dbReference type="InterPro" id="IPR011009">
    <property type="entry name" value="Kinase-like_dom_sf"/>
</dbReference>
<evidence type="ECO:0000256" key="17">
    <source>
        <dbReference type="ARBA" id="ARBA00022840"/>
    </source>
</evidence>
<evidence type="ECO:0000259" key="36">
    <source>
        <dbReference type="PROSITE" id="PS50011"/>
    </source>
</evidence>
<evidence type="ECO:0000256" key="22">
    <source>
        <dbReference type="ARBA" id="ARBA00023121"/>
    </source>
</evidence>